<dbReference type="EMBL" id="FXZC01000006">
    <property type="protein sequence ID" value="SMX92770.1"/>
    <property type="molecule type" value="Genomic_DNA"/>
</dbReference>
<name>A0A2H1JZ98_9MICO</name>
<dbReference type="Proteomes" id="UP000234333">
    <property type="component" value="Unassembled WGS sequence"/>
</dbReference>
<dbReference type="InterPro" id="IPR025241">
    <property type="entry name" value="DUF4190"/>
</dbReference>
<evidence type="ECO:0000313" key="4">
    <source>
        <dbReference type="EMBL" id="SMX92770.1"/>
    </source>
</evidence>
<keyword evidence="2" id="KW-0472">Membrane</keyword>
<feature type="transmembrane region" description="Helical" evidence="2">
    <location>
        <begin position="105"/>
        <end position="138"/>
    </location>
</feature>
<reference evidence="4 5" key="1">
    <citation type="submission" date="2017-03" db="EMBL/GenBank/DDBJ databases">
        <authorList>
            <person name="Afonso C.L."/>
            <person name="Miller P.J."/>
            <person name="Scott M.A."/>
            <person name="Spackman E."/>
            <person name="Goraichik I."/>
            <person name="Dimitrov K.M."/>
            <person name="Suarez D.L."/>
            <person name="Swayne D.E."/>
        </authorList>
    </citation>
    <scope>NUCLEOTIDE SEQUENCE [LARGE SCALE GENOMIC DNA]</scope>
    <source>
        <strain evidence="4 5">CIP 102111</strain>
    </source>
</reference>
<protein>
    <recommendedName>
        <fullName evidence="3">DUF4190 domain-containing protein</fullName>
    </recommendedName>
</protein>
<evidence type="ECO:0000313" key="5">
    <source>
        <dbReference type="Proteomes" id="UP000234333"/>
    </source>
</evidence>
<evidence type="ECO:0000256" key="1">
    <source>
        <dbReference type="SAM" id="MobiDB-lite"/>
    </source>
</evidence>
<sequence length="144" mass="15469">MSSQNNWNNPDMYYQQPQSGQPADNYGSNSYQPANYSSASSYGSAGVAYQALPPTNTLAIIALVASIFGVVSSIFLAGIAGIVMGHIARKQIRERGERGDGMAVAALWVGYIGTALWILFWVVYIFFFVAVLGFGLFAGTTSYS</sequence>
<feature type="domain" description="DUF4190" evidence="3">
    <location>
        <begin position="58"/>
        <end position="120"/>
    </location>
</feature>
<evidence type="ECO:0000256" key="2">
    <source>
        <dbReference type="SAM" id="Phobius"/>
    </source>
</evidence>
<feature type="region of interest" description="Disordered" evidence="1">
    <location>
        <begin position="1"/>
        <end position="26"/>
    </location>
</feature>
<feature type="transmembrane region" description="Helical" evidence="2">
    <location>
        <begin position="58"/>
        <end position="84"/>
    </location>
</feature>
<accession>A0A2H1JZ98</accession>
<dbReference type="GeneID" id="99773829"/>
<keyword evidence="2" id="KW-1133">Transmembrane helix</keyword>
<organism evidence="4 5">
    <name type="scientific">Brevibacterium casei CIP 102111</name>
    <dbReference type="NCBI Taxonomy" id="1255625"/>
    <lineage>
        <taxon>Bacteria</taxon>
        <taxon>Bacillati</taxon>
        <taxon>Actinomycetota</taxon>
        <taxon>Actinomycetes</taxon>
        <taxon>Micrococcales</taxon>
        <taxon>Brevibacteriaceae</taxon>
        <taxon>Brevibacterium</taxon>
    </lineage>
</organism>
<dbReference type="Pfam" id="PF13828">
    <property type="entry name" value="DUF4190"/>
    <property type="match status" value="1"/>
</dbReference>
<keyword evidence="2" id="KW-0812">Transmembrane</keyword>
<proteinExistence type="predicted"/>
<dbReference type="AlphaFoldDB" id="A0A2H1JZ98"/>
<gene>
    <name evidence="4" type="ORF">BC102111_02720</name>
</gene>
<evidence type="ECO:0000259" key="3">
    <source>
        <dbReference type="Pfam" id="PF13828"/>
    </source>
</evidence>
<dbReference type="RefSeq" id="WP_101624618.1">
    <property type="nucleotide sequence ID" value="NZ_FXZC01000006.1"/>
</dbReference>